<reference evidence="3" key="1">
    <citation type="submission" date="2013-03" db="EMBL/GenBank/DDBJ databases">
        <title>The Genome Sequence of Anopheles dirus WRAIR2.</title>
        <authorList>
            <consortium name="The Broad Institute Genomics Platform"/>
            <person name="Neafsey D.E."/>
            <person name="Walton C."/>
            <person name="Walker B."/>
            <person name="Young S.K."/>
            <person name="Zeng Q."/>
            <person name="Gargeya S."/>
            <person name="Fitzgerald M."/>
            <person name="Haas B."/>
            <person name="Abouelleil A."/>
            <person name="Allen A.W."/>
            <person name="Alvarado L."/>
            <person name="Arachchi H.M."/>
            <person name="Berlin A.M."/>
            <person name="Chapman S.B."/>
            <person name="Gainer-Dewar J."/>
            <person name="Goldberg J."/>
            <person name="Griggs A."/>
            <person name="Gujja S."/>
            <person name="Hansen M."/>
            <person name="Howarth C."/>
            <person name="Imamovic A."/>
            <person name="Ireland A."/>
            <person name="Larimer J."/>
            <person name="McCowan C."/>
            <person name="Murphy C."/>
            <person name="Pearson M."/>
            <person name="Poon T.W."/>
            <person name="Priest M."/>
            <person name="Roberts A."/>
            <person name="Saif S."/>
            <person name="Shea T."/>
            <person name="Sisk P."/>
            <person name="Sykes S."/>
            <person name="Wortman J."/>
            <person name="Nusbaum C."/>
            <person name="Birren B."/>
        </authorList>
    </citation>
    <scope>NUCLEOTIDE SEQUENCE [LARGE SCALE GENOMIC DNA]</scope>
    <source>
        <strain evidence="3">WRAIR2</strain>
    </source>
</reference>
<proteinExistence type="predicted"/>
<feature type="transmembrane region" description="Helical" evidence="1">
    <location>
        <begin position="112"/>
        <end position="133"/>
    </location>
</feature>
<protein>
    <submittedName>
        <fullName evidence="2">Uncharacterized protein</fullName>
    </submittedName>
</protein>
<dbReference type="Proteomes" id="UP000075884">
    <property type="component" value="Unassembled WGS sequence"/>
</dbReference>
<feature type="transmembrane region" description="Helical" evidence="1">
    <location>
        <begin position="59"/>
        <end position="78"/>
    </location>
</feature>
<reference evidence="2" key="2">
    <citation type="submission" date="2020-05" db="UniProtKB">
        <authorList>
            <consortium name="EnsemblMetazoa"/>
        </authorList>
    </citation>
    <scope>IDENTIFICATION</scope>
    <source>
        <strain evidence="2">WRAIR2</strain>
    </source>
</reference>
<evidence type="ECO:0000313" key="2">
    <source>
        <dbReference type="EnsemblMetazoa" id="ADIR008186-PA"/>
    </source>
</evidence>
<keyword evidence="1" id="KW-0812">Transmembrane</keyword>
<dbReference type="VEuPathDB" id="VectorBase:ADIR008186"/>
<evidence type="ECO:0000313" key="3">
    <source>
        <dbReference type="Proteomes" id="UP000075884"/>
    </source>
</evidence>
<dbReference type="EnsemblMetazoa" id="ADIR008186-RA">
    <property type="protein sequence ID" value="ADIR008186-PA"/>
    <property type="gene ID" value="ADIR008186"/>
</dbReference>
<dbReference type="AlphaFoldDB" id="A0A182NKK6"/>
<organism evidence="2 3">
    <name type="scientific">Anopheles dirus</name>
    <dbReference type="NCBI Taxonomy" id="7168"/>
    <lineage>
        <taxon>Eukaryota</taxon>
        <taxon>Metazoa</taxon>
        <taxon>Ecdysozoa</taxon>
        <taxon>Arthropoda</taxon>
        <taxon>Hexapoda</taxon>
        <taxon>Insecta</taxon>
        <taxon>Pterygota</taxon>
        <taxon>Neoptera</taxon>
        <taxon>Endopterygota</taxon>
        <taxon>Diptera</taxon>
        <taxon>Nematocera</taxon>
        <taxon>Culicoidea</taxon>
        <taxon>Culicidae</taxon>
        <taxon>Anophelinae</taxon>
        <taxon>Anopheles</taxon>
    </lineage>
</organism>
<accession>A0A182NKK6</accession>
<name>A0A182NKK6_9DIPT</name>
<feature type="transmembrane region" description="Helical" evidence="1">
    <location>
        <begin position="85"/>
        <end position="106"/>
    </location>
</feature>
<evidence type="ECO:0000256" key="1">
    <source>
        <dbReference type="SAM" id="Phobius"/>
    </source>
</evidence>
<keyword evidence="3" id="KW-1185">Reference proteome</keyword>
<keyword evidence="1" id="KW-1133">Transmembrane helix</keyword>
<sequence length="170" mass="19023">MKLPSFLDFSANIRTHGAFVGVLLIAITIPTLVLAAVSNFRTEDLPVEVKHIGYMHEAVLIAGTVKILFTVIFWIGFLKRKRWCLTVFVVFLAVALTLLYLGLLGAILLQHFLAVCFMLIALAASKYVLLVTLQLREVNSNEMVPLERCEFENPILKLQGDTFNCKVQVS</sequence>
<keyword evidence="1" id="KW-0472">Membrane</keyword>